<dbReference type="InterPro" id="IPR023828">
    <property type="entry name" value="Peptidase_S8_Ser-AS"/>
</dbReference>
<dbReference type="PROSITE" id="PS00136">
    <property type="entry name" value="SUBTILASE_ASP"/>
    <property type="match status" value="1"/>
</dbReference>
<sequence>MIPIQRGWLLFVVVSLLGLLGVPETRAGVVTPELQGELAAAAPADNIPVIVTFSERAELARYQGREKKHRRAEVVRALKARAEGSQRALRDYLRGRVSGEVKPLWVINGLALEVPREMVAELAAFPGVESVKLDALIEAPRAVPSATNGIEDNLHAVGVPELWNLGLTGTGMVIGLMDTGVDASHPDLVGRWRGGSNSWLDPNGEHATPFDQEGHGTAVAGVLVGGNAGGTSIGVAPDARWIAVKIFNDAGFAPLSGIHQGFQWMLDPDGNPDTDDAPDVVNNSWGFEDPAGSCIDGANPDPNLNANFHPDLQALRAAGIPVVFAAGNTGPANATSISPGNYPEAFAVGAVDTIASAGTILPSSARGPSACDGSIFPELVAPGRQILTSGLPADLGFVLATGTSFSAPHVAGIMALLQQGFPAVALSGLEATLVRTAADRGPIGPDNAYGAGLVNGLAAYQSILANLPPVAPALVFPAADQADLGTSVTFRWEDSTDPDGDTVSFRLLVADNPEFTDSIVAQSTGGGPAVLLAGLGGAGLLLLGLGGVSRRRRLPLALAAAALLLVSCGGGGGGGGGAAPAPQVTETSATVSGLQPATTYFWKVIAEDDRGGVTESAVQEFTTL</sequence>
<evidence type="ECO:0000256" key="5">
    <source>
        <dbReference type="PROSITE-ProRule" id="PRU01240"/>
    </source>
</evidence>
<evidence type="ECO:0000256" key="1">
    <source>
        <dbReference type="ARBA" id="ARBA00011073"/>
    </source>
</evidence>
<dbReference type="InterPro" id="IPR003961">
    <property type="entry name" value="FN3_dom"/>
</dbReference>
<evidence type="ECO:0000256" key="2">
    <source>
        <dbReference type="ARBA" id="ARBA00022670"/>
    </source>
</evidence>
<evidence type="ECO:0000256" key="7">
    <source>
        <dbReference type="SAM" id="Phobius"/>
    </source>
</evidence>
<dbReference type="InterPro" id="IPR023827">
    <property type="entry name" value="Peptidase_S8_Asp-AS"/>
</dbReference>
<comment type="similarity">
    <text evidence="1 5 6">Belongs to the peptidase S8 family.</text>
</comment>
<keyword evidence="10" id="KW-1185">Reference proteome</keyword>
<dbReference type="SUPFAM" id="SSF52743">
    <property type="entry name" value="Subtilisin-like"/>
    <property type="match status" value="1"/>
</dbReference>
<keyword evidence="7" id="KW-1133">Transmembrane helix</keyword>
<dbReference type="InterPro" id="IPR015500">
    <property type="entry name" value="Peptidase_S8_subtilisin-rel"/>
</dbReference>
<evidence type="ECO:0000256" key="3">
    <source>
        <dbReference type="ARBA" id="ARBA00022801"/>
    </source>
</evidence>
<dbReference type="InterPro" id="IPR022398">
    <property type="entry name" value="Peptidase_S8_His-AS"/>
</dbReference>
<keyword evidence="7" id="KW-0472">Membrane</keyword>
<feature type="active site" description="Charge relay system" evidence="5">
    <location>
        <position position="215"/>
    </location>
</feature>
<feature type="domain" description="Peptidase S8/S53" evidence="8">
    <location>
        <begin position="169"/>
        <end position="452"/>
    </location>
</feature>
<dbReference type="PROSITE" id="PS00137">
    <property type="entry name" value="SUBTILASE_HIS"/>
    <property type="match status" value="1"/>
</dbReference>
<dbReference type="Gene3D" id="3.40.1350.20">
    <property type="match status" value="1"/>
</dbReference>
<keyword evidence="3 5" id="KW-0378">Hydrolase</keyword>
<dbReference type="PANTHER" id="PTHR43806">
    <property type="entry name" value="PEPTIDASE S8"/>
    <property type="match status" value="1"/>
</dbReference>
<dbReference type="Pfam" id="PF00082">
    <property type="entry name" value="Peptidase_S8"/>
    <property type="match status" value="1"/>
</dbReference>
<name>A0ABN6E7H4_9BACT</name>
<evidence type="ECO:0000313" key="9">
    <source>
        <dbReference type="EMBL" id="BCR06686.1"/>
    </source>
</evidence>
<dbReference type="CDD" id="cd00063">
    <property type="entry name" value="FN3"/>
    <property type="match status" value="1"/>
</dbReference>
<keyword evidence="2 5" id="KW-0645">Protease</keyword>
<dbReference type="InterPro" id="IPR000209">
    <property type="entry name" value="Peptidase_S8/S53_dom"/>
</dbReference>
<dbReference type="Gene3D" id="2.60.40.10">
    <property type="entry name" value="Immunoglobulins"/>
    <property type="match status" value="1"/>
</dbReference>
<protein>
    <recommendedName>
        <fullName evidence="8">Peptidase S8/S53 domain-containing protein</fullName>
    </recommendedName>
</protein>
<accession>A0ABN6E7H4</accession>
<evidence type="ECO:0000313" key="10">
    <source>
        <dbReference type="Proteomes" id="UP001319827"/>
    </source>
</evidence>
<evidence type="ECO:0000256" key="6">
    <source>
        <dbReference type="RuleBase" id="RU003355"/>
    </source>
</evidence>
<gene>
    <name evidence="9" type="ORF">DESUT3_37550</name>
</gene>
<dbReference type="InterPro" id="IPR013783">
    <property type="entry name" value="Ig-like_fold"/>
</dbReference>
<reference evidence="9 10" key="1">
    <citation type="journal article" date="2016" name="C (Basel)">
        <title>Selective Growth of and Electricity Production by Marine Exoelectrogenic Bacteria in Self-Aggregated Hydrogel of Microbially Reduced Graphene Oxide.</title>
        <authorList>
            <person name="Yoshida N."/>
            <person name="Goto Y."/>
            <person name="Miyata Y."/>
        </authorList>
    </citation>
    <scope>NUCLEOTIDE SEQUENCE [LARGE SCALE GENOMIC DNA]</scope>
    <source>
        <strain evidence="9 10">NIT-T3</strain>
    </source>
</reference>
<keyword evidence="7" id="KW-0812">Transmembrane</keyword>
<dbReference type="EMBL" id="AP024355">
    <property type="protein sequence ID" value="BCR06686.1"/>
    <property type="molecule type" value="Genomic_DNA"/>
</dbReference>
<dbReference type="Proteomes" id="UP001319827">
    <property type="component" value="Chromosome"/>
</dbReference>
<organism evidence="9 10">
    <name type="scientific">Desulfuromonas versatilis</name>
    <dbReference type="NCBI Taxonomy" id="2802975"/>
    <lineage>
        <taxon>Bacteria</taxon>
        <taxon>Pseudomonadati</taxon>
        <taxon>Thermodesulfobacteriota</taxon>
        <taxon>Desulfuromonadia</taxon>
        <taxon>Desulfuromonadales</taxon>
        <taxon>Desulfuromonadaceae</taxon>
        <taxon>Desulfuromonas</taxon>
    </lineage>
</organism>
<dbReference type="InterPro" id="IPR036116">
    <property type="entry name" value="FN3_sf"/>
</dbReference>
<dbReference type="PROSITE" id="PS51892">
    <property type="entry name" value="SUBTILASE"/>
    <property type="match status" value="1"/>
</dbReference>
<dbReference type="Gene3D" id="3.40.50.200">
    <property type="entry name" value="Peptidase S8/S53 domain"/>
    <property type="match status" value="1"/>
</dbReference>
<proteinExistence type="inferred from homology"/>
<evidence type="ECO:0000256" key="4">
    <source>
        <dbReference type="ARBA" id="ARBA00022825"/>
    </source>
</evidence>
<dbReference type="PANTHER" id="PTHR43806:SF67">
    <property type="entry name" value="EGF-LIKE DOMAIN-CONTAINING PROTEIN"/>
    <property type="match status" value="1"/>
</dbReference>
<dbReference type="PRINTS" id="PR00723">
    <property type="entry name" value="SUBTILISIN"/>
</dbReference>
<dbReference type="RefSeq" id="WP_221250068.1">
    <property type="nucleotide sequence ID" value="NZ_AP024355.1"/>
</dbReference>
<feature type="active site" description="Charge relay system" evidence="5">
    <location>
        <position position="178"/>
    </location>
</feature>
<dbReference type="SUPFAM" id="SSF49265">
    <property type="entry name" value="Fibronectin type III"/>
    <property type="match status" value="1"/>
</dbReference>
<dbReference type="InterPro" id="IPR050131">
    <property type="entry name" value="Peptidase_S8_subtilisin-like"/>
</dbReference>
<feature type="active site" description="Charge relay system" evidence="5">
    <location>
        <position position="404"/>
    </location>
</feature>
<dbReference type="InterPro" id="IPR036852">
    <property type="entry name" value="Peptidase_S8/S53_dom_sf"/>
</dbReference>
<reference evidence="9 10" key="2">
    <citation type="journal article" date="2021" name="Int. J. Syst. Evol. Microbiol.">
        <title>Isolation and Polyphasic Characterization of Desulfuromonas versatilis sp. Nov., an Electrogenic Bacteria Capable of Versatile Metabolism Isolated from a Graphene Oxide-Reducing Enrichment Culture.</title>
        <authorList>
            <person name="Xie L."/>
            <person name="Yoshida N."/>
            <person name="Ishii S."/>
            <person name="Meng L."/>
        </authorList>
    </citation>
    <scope>NUCLEOTIDE SEQUENCE [LARGE SCALE GENOMIC DNA]</scope>
    <source>
        <strain evidence="9 10">NIT-T3</strain>
    </source>
</reference>
<dbReference type="PROSITE" id="PS00138">
    <property type="entry name" value="SUBTILASE_SER"/>
    <property type="match status" value="1"/>
</dbReference>
<keyword evidence="4 5" id="KW-0720">Serine protease</keyword>
<evidence type="ECO:0000259" key="8">
    <source>
        <dbReference type="Pfam" id="PF00082"/>
    </source>
</evidence>
<feature type="transmembrane region" description="Helical" evidence="7">
    <location>
        <begin position="529"/>
        <end position="548"/>
    </location>
</feature>